<organism evidence="2 3">
    <name type="scientific">Parnassius apollo</name>
    <name type="common">Apollo butterfly</name>
    <name type="synonym">Papilio apollo</name>
    <dbReference type="NCBI Taxonomy" id="110799"/>
    <lineage>
        <taxon>Eukaryota</taxon>
        <taxon>Metazoa</taxon>
        <taxon>Ecdysozoa</taxon>
        <taxon>Arthropoda</taxon>
        <taxon>Hexapoda</taxon>
        <taxon>Insecta</taxon>
        <taxon>Pterygota</taxon>
        <taxon>Neoptera</taxon>
        <taxon>Endopterygota</taxon>
        <taxon>Lepidoptera</taxon>
        <taxon>Glossata</taxon>
        <taxon>Ditrysia</taxon>
        <taxon>Papilionoidea</taxon>
        <taxon>Papilionidae</taxon>
        <taxon>Parnassiinae</taxon>
        <taxon>Parnassini</taxon>
        <taxon>Parnassius</taxon>
        <taxon>Parnassius</taxon>
    </lineage>
</organism>
<comment type="caution">
    <text evidence="2">The sequence shown here is derived from an EMBL/GenBank/DDBJ whole genome shotgun (WGS) entry which is preliminary data.</text>
</comment>
<accession>A0A8S3WQE4</accession>
<gene>
    <name evidence="2" type="ORF">PAPOLLO_LOCUS9022</name>
</gene>
<evidence type="ECO:0000313" key="2">
    <source>
        <dbReference type="EMBL" id="CAG4974965.1"/>
    </source>
</evidence>
<name>A0A8S3WQE4_PARAO</name>
<feature type="compositionally biased region" description="Polar residues" evidence="1">
    <location>
        <begin position="1"/>
        <end position="16"/>
    </location>
</feature>
<evidence type="ECO:0000313" key="3">
    <source>
        <dbReference type="Proteomes" id="UP000691718"/>
    </source>
</evidence>
<proteinExistence type="predicted"/>
<dbReference type="EMBL" id="CAJQZP010000644">
    <property type="protein sequence ID" value="CAG4974965.1"/>
    <property type="molecule type" value="Genomic_DNA"/>
</dbReference>
<dbReference type="OrthoDB" id="7285054at2759"/>
<reference evidence="2" key="1">
    <citation type="submission" date="2021-04" db="EMBL/GenBank/DDBJ databases">
        <authorList>
            <person name="Tunstrom K."/>
        </authorList>
    </citation>
    <scope>NUCLEOTIDE SEQUENCE</scope>
</reference>
<dbReference type="Proteomes" id="UP000691718">
    <property type="component" value="Unassembled WGS sequence"/>
</dbReference>
<protein>
    <submittedName>
        <fullName evidence="2">(apollo) hypothetical protein</fullName>
    </submittedName>
</protein>
<sequence>MALNSQSNNHETTSKTINKREKKNSQNRYSIELKNKNKTIKILERKRERKQIKSLDINRKLTTFQSLNWPPKQVYYNKEQHFSNSYLLYYDYMSTYAATMAAYCPLHMTQPTYTFPIIITEWSPIVCCNTPVYTAPVQVPYTFINSSVVPTQICPYTGAVVAEPLVVPVIAQTLVPEPLMPETYEQLLSYPPELITSTPINVLDDQMNYNLLHDSNMADVTRFDPIDMSSHTEDPLQIYLNLPKELFPTARMLAIDANPIIDEFCKLTSIFDHAAWILDLEFGIPRLPITRDIPIYDFQFNSIHCKNTPNAIHPGFDSCDEDFKRVLLFYYDCIVSAWYRGYVIFNNDSSVENFQAWLLLAMQFFGMCWP</sequence>
<feature type="region of interest" description="Disordered" evidence="1">
    <location>
        <begin position="1"/>
        <end position="28"/>
    </location>
</feature>
<keyword evidence="3" id="KW-1185">Reference proteome</keyword>
<evidence type="ECO:0000256" key="1">
    <source>
        <dbReference type="SAM" id="MobiDB-lite"/>
    </source>
</evidence>
<dbReference type="AlphaFoldDB" id="A0A8S3WQE4"/>